<dbReference type="InterPro" id="IPR012340">
    <property type="entry name" value="NA-bd_OB-fold"/>
</dbReference>
<keyword evidence="4" id="KW-0158">Chromosome</keyword>
<feature type="compositionally biased region" description="Polar residues" evidence="9">
    <location>
        <begin position="360"/>
        <end position="382"/>
    </location>
</feature>
<name>A0A4Y7SHD3_COPMI</name>
<sequence>MSRNNNMSSTTTLASTPTKLKRTYSLMLSPSKDSQQVNAKPSKTAPTQQQIFSWTLTPDAIASCHVRDVLSLQERTESAPTNKHAGSDFYWLGRVPCRNVRVMGLVVEVTQYELRALYTVDDGTGVLECVQRTPAVKRMPEPGKPPPILPEYLPPAANVGDSVCVVGRAQRKGEFWQVTIDSIERSSSINDELKHYLAVRKLHETHYDLEEPFEPPIPEKHKPEPAGLPTPMARKPPAPSDDAGLSTPTKKPALSTRLPRQAESSRIPAKYAALPRSKAGPAPLPSSPPTVIASSPTKSEHVPATPTKLRHPSRLQHIELTQNTFRIYLKYFMDNGPTHHNTDHDDDFDPFSTSFLYDPSTPTKDSTPRPTGFSKRTAQTRPSIEPIDFTLTPRKEQNTLRGYSISYLRRVPELALLAHRVAKQENRAARKVAKTRPSNSSKPPSSAMRQPSTPTPKDVKRLFIRAVNELYREGSIVIWDCPSHPCSDLSPGDSSFLWKMSTSIGPSANTTTSTLPPTHTEDNSGNLSDPDPNEDVYVPLTPSFLGSQLEGIIPIVQKAERARQPPGKNNGAPAYSGASTEGMVRYLKRKDDRWAYLHVDSVEAALGYLDGEGRAWMCGQEQWQLTV</sequence>
<dbReference type="PANTHER" id="PTHR13989:SF33">
    <property type="entry name" value="CST COMPLEX SUBUNIT STN1"/>
    <property type="match status" value="1"/>
</dbReference>
<accession>A0A4Y7SHD3</accession>
<dbReference type="PANTHER" id="PTHR13989">
    <property type="entry name" value="REPLICATION PROTEIN A-RELATED"/>
    <property type="match status" value="1"/>
</dbReference>
<evidence type="ECO:0000313" key="11">
    <source>
        <dbReference type="Proteomes" id="UP000298030"/>
    </source>
</evidence>
<dbReference type="Proteomes" id="UP000298030">
    <property type="component" value="Unassembled WGS sequence"/>
</dbReference>
<keyword evidence="7" id="KW-0539">Nucleus</keyword>
<dbReference type="Gene3D" id="2.40.50.140">
    <property type="entry name" value="Nucleic acid-binding proteins"/>
    <property type="match status" value="1"/>
</dbReference>
<evidence type="ECO:0000256" key="3">
    <source>
        <dbReference type="ARBA" id="ARBA00017411"/>
    </source>
</evidence>
<gene>
    <name evidence="10" type="ORF">FA13DRAFT_1742766</name>
</gene>
<evidence type="ECO:0000256" key="9">
    <source>
        <dbReference type="SAM" id="MobiDB-lite"/>
    </source>
</evidence>
<comment type="subcellular location">
    <subcellularLocation>
        <location evidence="2">Chromosome</location>
        <location evidence="2">Telomere</location>
    </subcellularLocation>
    <subcellularLocation>
        <location evidence="1">Nucleus</location>
    </subcellularLocation>
</comment>
<dbReference type="GO" id="GO:0003677">
    <property type="term" value="F:DNA binding"/>
    <property type="evidence" value="ECO:0007669"/>
    <property type="project" value="UniProtKB-KW"/>
</dbReference>
<feature type="region of interest" description="Disordered" evidence="9">
    <location>
        <begin position="356"/>
        <end position="395"/>
    </location>
</feature>
<feature type="region of interest" description="Disordered" evidence="9">
    <location>
        <begin position="425"/>
        <end position="460"/>
    </location>
</feature>
<evidence type="ECO:0000256" key="4">
    <source>
        <dbReference type="ARBA" id="ARBA00022454"/>
    </source>
</evidence>
<dbReference type="AlphaFoldDB" id="A0A4Y7SHD3"/>
<evidence type="ECO:0000313" key="10">
    <source>
        <dbReference type="EMBL" id="TEB20594.1"/>
    </source>
</evidence>
<feature type="region of interest" description="Disordered" evidence="9">
    <location>
        <begin position="507"/>
        <end position="533"/>
    </location>
</feature>
<evidence type="ECO:0000256" key="8">
    <source>
        <dbReference type="ARBA" id="ARBA00030039"/>
    </source>
</evidence>
<keyword evidence="11" id="KW-1185">Reference proteome</keyword>
<dbReference type="OrthoDB" id="77828at2759"/>
<evidence type="ECO:0000256" key="1">
    <source>
        <dbReference type="ARBA" id="ARBA00004123"/>
    </source>
</evidence>
<dbReference type="STRING" id="71717.A0A4Y7SHD3"/>
<keyword evidence="5" id="KW-0779">Telomere</keyword>
<comment type="caution">
    <text evidence="10">The sequence shown here is derived from an EMBL/GenBank/DDBJ whole genome shotgun (WGS) entry which is preliminary data.</text>
</comment>
<evidence type="ECO:0000256" key="2">
    <source>
        <dbReference type="ARBA" id="ARBA00004574"/>
    </source>
</evidence>
<evidence type="ECO:0000256" key="7">
    <source>
        <dbReference type="ARBA" id="ARBA00023242"/>
    </source>
</evidence>
<evidence type="ECO:0000256" key="5">
    <source>
        <dbReference type="ARBA" id="ARBA00022895"/>
    </source>
</evidence>
<dbReference type="GO" id="GO:0000781">
    <property type="term" value="C:chromosome, telomeric region"/>
    <property type="evidence" value="ECO:0007669"/>
    <property type="project" value="UniProtKB-SubCell"/>
</dbReference>
<reference evidence="10 11" key="1">
    <citation type="journal article" date="2019" name="Nat. Ecol. Evol.">
        <title>Megaphylogeny resolves global patterns of mushroom evolution.</title>
        <authorList>
            <person name="Varga T."/>
            <person name="Krizsan K."/>
            <person name="Foldi C."/>
            <person name="Dima B."/>
            <person name="Sanchez-Garcia M."/>
            <person name="Sanchez-Ramirez S."/>
            <person name="Szollosi G.J."/>
            <person name="Szarkandi J.G."/>
            <person name="Papp V."/>
            <person name="Albert L."/>
            <person name="Andreopoulos W."/>
            <person name="Angelini C."/>
            <person name="Antonin V."/>
            <person name="Barry K.W."/>
            <person name="Bougher N.L."/>
            <person name="Buchanan P."/>
            <person name="Buyck B."/>
            <person name="Bense V."/>
            <person name="Catcheside P."/>
            <person name="Chovatia M."/>
            <person name="Cooper J."/>
            <person name="Damon W."/>
            <person name="Desjardin D."/>
            <person name="Finy P."/>
            <person name="Geml J."/>
            <person name="Haridas S."/>
            <person name="Hughes K."/>
            <person name="Justo A."/>
            <person name="Karasinski D."/>
            <person name="Kautmanova I."/>
            <person name="Kiss B."/>
            <person name="Kocsube S."/>
            <person name="Kotiranta H."/>
            <person name="LaButti K.M."/>
            <person name="Lechner B.E."/>
            <person name="Liimatainen K."/>
            <person name="Lipzen A."/>
            <person name="Lukacs Z."/>
            <person name="Mihaltcheva S."/>
            <person name="Morgado L.N."/>
            <person name="Niskanen T."/>
            <person name="Noordeloos M.E."/>
            <person name="Ohm R.A."/>
            <person name="Ortiz-Santana B."/>
            <person name="Ovrebo C."/>
            <person name="Racz N."/>
            <person name="Riley R."/>
            <person name="Savchenko A."/>
            <person name="Shiryaev A."/>
            <person name="Soop K."/>
            <person name="Spirin V."/>
            <person name="Szebenyi C."/>
            <person name="Tomsovsky M."/>
            <person name="Tulloss R.E."/>
            <person name="Uehling J."/>
            <person name="Grigoriev I.V."/>
            <person name="Vagvolgyi C."/>
            <person name="Papp T."/>
            <person name="Martin F.M."/>
            <person name="Miettinen O."/>
            <person name="Hibbett D.S."/>
            <person name="Nagy L.G."/>
        </authorList>
    </citation>
    <scope>NUCLEOTIDE SEQUENCE [LARGE SCALE GENOMIC DNA]</scope>
    <source>
        <strain evidence="10 11">FP101781</strain>
    </source>
</reference>
<proteinExistence type="predicted"/>
<evidence type="ECO:0000256" key="6">
    <source>
        <dbReference type="ARBA" id="ARBA00023125"/>
    </source>
</evidence>
<feature type="region of interest" description="Disordered" evidence="9">
    <location>
        <begin position="211"/>
        <end position="310"/>
    </location>
</feature>
<dbReference type="GO" id="GO:0005634">
    <property type="term" value="C:nucleus"/>
    <property type="evidence" value="ECO:0007669"/>
    <property type="project" value="UniProtKB-SubCell"/>
</dbReference>
<protein>
    <recommendedName>
        <fullName evidence="3">CST complex subunit STN1</fullName>
    </recommendedName>
    <alternativeName>
        <fullName evidence="8">Suppressor of cdc thirteen homolog</fullName>
    </alternativeName>
</protein>
<dbReference type="InterPro" id="IPR040260">
    <property type="entry name" value="RFA2-like"/>
</dbReference>
<organism evidence="10 11">
    <name type="scientific">Coprinellus micaceus</name>
    <name type="common">Glistening ink-cap mushroom</name>
    <name type="synonym">Coprinus micaceus</name>
    <dbReference type="NCBI Taxonomy" id="71717"/>
    <lineage>
        <taxon>Eukaryota</taxon>
        <taxon>Fungi</taxon>
        <taxon>Dikarya</taxon>
        <taxon>Basidiomycota</taxon>
        <taxon>Agaricomycotina</taxon>
        <taxon>Agaricomycetes</taxon>
        <taxon>Agaricomycetidae</taxon>
        <taxon>Agaricales</taxon>
        <taxon>Agaricineae</taxon>
        <taxon>Psathyrellaceae</taxon>
        <taxon>Coprinellus</taxon>
    </lineage>
</organism>
<dbReference type="SUPFAM" id="SSF50249">
    <property type="entry name" value="Nucleic acid-binding proteins"/>
    <property type="match status" value="1"/>
</dbReference>
<keyword evidence="6" id="KW-0238">DNA-binding</keyword>
<feature type="compositionally biased region" description="Polar residues" evidence="9">
    <location>
        <begin position="436"/>
        <end position="452"/>
    </location>
</feature>
<dbReference type="EMBL" id="QPFP01000135">
    <property type="protein sequence ID" value="TEB20594.1"/>
    <property type="molecule type" value="Genomic_DNA"/>
</dbReference>